<feature type="compositionally biased region" description="Basic and acidic residues" evidence="1">
    <location>
        <begin position="382"/>
        <end position="421"/>
    </location>
</feature>
<feature type="compositionally biased region" description="Pro residues" evidence="1">
    <location>
        <begin position="346"/>
        <end position="372"/>
    </location>
</feature>
<evidence type="ECO:0000313" key="3">
    <source>
        <dbReference type="Proteomes" id="UP001432322"/>
    </source>
</evidence>
<feature type="compositionally biased region" description="Basic and acidic residues" evidence="1">
    <location>
        <begin position="452"/>
        <end position="474"/>
    </location>
</feature>
<feature type="region of interest" description="Disordered" evidence="1">
    <location>
        <begin position="342"/>
        <end position="422"/>
    </location>
</feature>
<proteinExistence type="predicted"/>
<feature type="compositionally biased region" description="Basic residues" evidence="1">
    <location>
        <begin position="1"/>
        <end position="18"/>
    </location>
</feature>
<dbReference type="Proteomes" id="UP001432322">
    <property type="component" value="Unassembled WGS sequence"/>
</dbReference>
<organism evidence="2 3">
    <name type="scientific">Pristionchus fissidentatus</name>
    <dbReference type="NCBI Taxonomy" id="1538716"/>
    <lineage>
        <taxon>Eukaryota</taxon>
        <taxon>Metazoa</taxon>
        <taxon>Ecdysozoa</taxon>
        <taxon>Nematoda</taxon>
        <taxon>Chromadorea</taxon>
        <taxon>Rhabditida</taxon>
        <taxon>Rhabditina</taxon>
        <taxon>Diplogasteromorpha</taxon>
        <taxon>Diplogasteroidea</taxon>
        <taxon>Neodiplogasteridae</taxon>
        <taxon>Pristionchus</taxon>
    </lineage>
</organism>
<evidence type="ECO:0008006" key="4">
    <source>
        <dbReference type="Google" id="ProtNLM"/>
    </source>
</evidence>
<feature type="region of interest" description="Disordered" evidence="1">
    <location>
        <begin position="1"/>
        <end position="25"/>
    </location>
</feature>
<keyword evidence="3" id="KW-1185">Reference proteome</keyword>
<reference evidence="2" key="1">
    <citation type="submission" date="2023-10" db="EMBL/GenBank/DDBJ databases">
        <title>Genome assembly of Pristionchus species.</title>
        <authorList>
            <person name="Yoshida K."/>
            <person name="Sommer R.J."/>
        </authorList>
    </citation>
    <scope>NUCLEOTIDE SEQUENCE</scope>
    <source>
        <strain evidence="2">RS5133</strain>
    </source>
</reference>
<feature type="non-terminal residue" evidence="2">
    <location>
        <position position="1"/>
    </location>
</feature>
<dbReference type="AlphaFoldDB" id="A0AAV5UZU8"/>
<evidence type="ECO:0000256" key="1">
    <source>
        <dbReference type="SAM" id="MobiDB-lite"/>
    </source>
</evidence>
<sequence length="474" mass="52955">TKNEKKKKSPARRKGSTKRKGDEFDRTMGKCMRKLQELPEDAFIVETIPVMLQTYHESKIKLTNENIVTEAPPCAITTIDLGDQILAINGRKVSNREDSRNVFRDVKRDVLRDSDGKKIDFELQITRRRLKRLKLSPMPRTMASEDLPRGYDYYEATMVLFPNSNIGFNVKPTFNQRCMVSSVDGGWKSVAKKIFMVGDILMYVAGKEGQEVNSIATAREALQKYARNSVIRIYFARAKDPICIKLVRAALVQDKAPSQANDPRMTADCLDIVKNEIAAMDYRKNKNMFVPEVVKDWDENEKKRIDFRKISKFARIGVEANVNPHHLSPVPPREKKKPVVVGALPAAPPTPPTPPPPVMPLPPPLIISPPTTPKKDKKKKGNSKDSKDSKEDSKEKGSAEKEGAADPAKKKSASSEEDNKNVKSNYLCEDMNKANGIAAFGMDSSFVADGQDGSKKDTSEVAMDSSKDSEKPKN</sequence>
<accession>A0AAV5UZU8</accession>
<dbReference type="PANTHER" id="PTHR31327">
    <property type="entry name" value="SPERM MEIOSIS PDZ DOMAIN CONTAINING PROTEINS-RELATED"/>
    <property type="match status" value="1"/>
</dbReference>
<dbReference type="EMBL" id="BTSY01000001">
    <property type="protein sequence ID" value="GMT11085.1"/>
    <property type="molecule type" value="Genomic_DNA"/>
</dbReference>
<feature type="region of interest" description="Disordered" evidence="1">
    <location>
        <begin position="445"/>
        <end position="474"/>
    </location>
</feature>
<comment type="caution">
    <text evidence="2">The sequence shown here is derived from an EMBL/GenBank/DDBJ whole genome shotgun (WGS) entry which is preliminary data.</text>
</comment>
<protein>
    <recommendedName>
        <fullName evidence="4">PDZ domain-containing protein</fullName>
    </recommendedName>
</protein>
<evidence type="ECO:0000313" key="2">
    <source>
        <dbReference type="EMBL" id="GMT11085.1"/>
    </source>
</evidence>
<gene>
    <name evidence="2" type="ORF">PFISCL1PPCAC_2382</name>
</gene>
<name>A0AAV5UZU8_9BILA</name>
<dbReference type="PANTHER" id="PTHR31327:SF7">
    <property type="entry name" value="PDZ DOMAIN-CONTAINING PROTEIN"/>
    <property type="match status" value="1"/>
</dbReference>
<dbReference type="InterPro" id="IPR040264">
    <property type="entry name" value="T15H9.4-like"/>
</dbReference>